<protein>
    <recommendedName>
        <fullName evidence="3">PepSY domain-containing protein</fullName>
    </recommendedName>
</protein>
<dbReference type="EMBL" id="CP071448">
    <property type="protein sequence ID" value="QSW90226.1"/>
    <property type="molecule type" value="Genomic_DNA"/>
</dbReference>
<evidence type="ECO:0000313" key="2">
    <source>
        <dbReference type="Proteomes" id="UP000663440"/>
    </source>
</evidence>
<reference evidence="1 2" key="1">
    <citation type="submission" date="2021-03" db="EMBL/GenBank/DDBJ databases">
        <title>Flavobacterium kribbensis sp. nov, an endophytic bacteria, isolated from soybean.</title>
        <authorList>
            <person name="Lee J."/>
            <person name="Seo J."/>
        </authorList>
    </citation>
    <scope>NUCLEOTIDE SEQUENCE [LARGE SCALE GENOMIC DNA]</scope>
    <source>
        <strain evidence="1 2">BB8</strain>
    </source>
</reference>
<sequence>MRIILLFLCIFSIANTQHKNPKTQFIEKSIQSCRIPLNDSTSIINVHENLYGNDVEIILKTENTITNECINKVITPEMITKFKTSQNPIININKHRIDDINIIEFKNLIPNKISSIKKTKYTILAIELYNFSFTTVGSTYIYLSFKIDTKGKVLKTKILESKSSIKIDNLLTI</sequence>
<evidence type="ECO:0000313" key="1">
    <source>
        <dbReference type="EMBL" id="QSW90226.1"/>
    </source>
</evidence>
<organism evidence="1 2">
    <name type="scientific">Flavobacterium endoglycinae</name>
    <dbReference type="NCBI Taxonomy" id="2816357"/>
    <lineage>
        <taxon>Bacteria</taxon>
        <taxon>Pseudomonadati</taxon>
        <taxon>Bacteroidota</taxon>
        <taxon>Flavobacteriia</taxon>
        <taxon>Flavobacteriales</taxon>
        <taxon>Flavobacteriaceae</taxon>
        <taxon>Flavobacterium</taxon>
    </lineage>
</organism>
<proteinExistence type="predicted"/>
<name>A0ABX7QI16_9FLAO</name>
<evidence type="ECO:0008006" key="3">
    <source>
        <dbReference type="Google" id="ProtNLM"/>
    </source>
</evidence>
<keyword evidence="2" id="KW-1185">Reference proteome</keyword>
<dbReference type="RefSeq" id="WP_207297393.1">
    <property type="nucleotide sequence ID" value="NZ_CP071448.1"/>
</dbReference>
<accession>A0ABX7QI16</accession>
<dbReference type="Proteomes" id="UP000663440">
    <property type="component" value="Chromosome"/>
</dbReference>
<gene>
    <name evidence="1" type="ORF">J0383_05250</name>
</gene>